<evidence type="ECO:0000313" key="3">
    <source>
        <dbReference type="Proteomes" id="UP000007799"/>
    </source>
</evidence>
<dbReference type="RefSeq" id="XP_004987532.1">
    <property type="nucleotide sequence ID" value="XM_004987475.1"/>
</dbReference>
<dbReference type="SUPFAM" id="SSF56399">
    <property type="entry name" value="ADP-ribosylation"/>
    <property type="match status" value="1"/>
</dbReference>
<feature type="region of interest" description="Disordered" evidence="1">
    <location>
        <begin position="23"/>
        <end position="49"/>
    </location>
</feature>
<proteinExistence type="predicted"/>
<reference evidence="2" key="1">
    <citation type="submission" date="2009-08" db="EMBL/GenBank/DDBJ databases">
        <title>Annotation of Salpingoeca rosetta.</title>
        <authorList>
            <consortium name="The Broad Institute Genome Sequencing Platform"/>
            <person name="Russ C."/>
            <person name="Cuomo C."/>
            <person name="Burger G."/>
            <person name="Gray M.W."/>
            <person name="Holland P.W.H."/>
            <person name="King N."/>
            <person name="Lang F.B.F."/>
            <person name="Roger A.J."/>
            <person name="Ruiz-Trillo I."/>
            <person name="Young S.K."/>
            <person name="Zeng Q."/>
            <person name="Gargeya S."/>
            <person name="Alvarado L."/>
            <person name="Berlin A."/>
            <person name="Chapman S.B."/>
            <person name="Chen Z."/>
            <person name="Freedman E."/>
            <person name="Gellesch M."/>
            <person name="Goldberg J."/>
            <person name="Griggs A."/>
            <person name="Gujja S."/>
            <person name="Heilman E."/>
            <person name="Heiman D."/>
            <person name="Howarth C."/>
            <person name="Mehta T."/>
            <person name="Neiman D."/>
            <person name="Pearson M."/>
            <person name="Roberts A."/>
            <person name="Saif S."/>
            <person name="Shea T."/>
            <person name="Shenoy N."/>
            <person name="Sisk P."/>
            <person name="Stolte C."/>
            <person name="Sykes S."/>
            <person name="White J."/>
            <person name="Yandava C."/>
            <person name="Haas B."/>
            <person name="Nusbaum C."/>
            <person name="Birren B."/>
        </authorList>
    </citation>
    <scope>NUCLEOTIDE SEQUENCE [LARGE SCALE GENOMIC DNA]</scope>
    <source>
        <strain evidence="2">ATCC 50818</strain>
    </source>
</reference>
<accession>F2UTG9</accession>
<organism evidence="3">
    <name type="scientific">Salpingoeca rosetta (strain ATCC 50818 / BSB-021)</name>
    <dbReference type="NCBI Taxonomy" id="946362"/>
    <lineage>
        <taxon>Eukaryota</taxon>
        <taxon>Choanoflagellata</taxon>
        <taxon>Craspedida</taxon>
        <taxon>Salpingoecidae</taxon>
        <taxon>Salpingoeca</taxon>
    </lineage>
</organism>
<dbReference type="Proteomes" id="UP000007799">
    <property type="component" value="Unassembled WGS sequence"/>
</dbReference>
<evidence type="ECO:0000256" key="1">
    <source>
        <dbReference type="SAM" id="MobiDB-lite"/>
    </source>
</evidence>
<dbReference type="EMBL" id="GL833040">
    <property type="protein sequence ID" value="EGD83276.1"/>
    <property type="molecule type" value="Genomic_DNA"/>
</dbReference>
<dbReference type="AlphaFoldDB" id="F2UTG9"/>
<name>F2UTG9_SALR5</name>
<sequence>MVPGISLSRVEITKSASVLQGFNSRVHRSARRRGDPTAAQHNPDYGANDPEKRAMLGRLKSQFALTADGVKHVNVLLGWHGCDEAVTDSVIAYGAINLSSPKDRGYFGSGIYLTPQAGYAAGYSTGLLKTQWRPPNANGEHVLLLCAAHAGLAYPITRSKDYTGKVPKQHPHGPELCDYYGQPFDAFHDTHYVQVSQATDFQATPRPGRYDFEEYVLSQEMQCLPFAKVFVKVDRDALDTYLFG</sequence>
<evidence type="ECO:0008006" key="4">
    <source>
        <dbReference type="Google" id="ProtNLM"/>
    </source>
</evidence>
<dbReference type="GeneID" id="16068053"/>
<dbReference type="Gene3D" id="3.90.228.10">
    <property type="match status" value="1"/>
</dbReference>
<dbReference type="InParanoid" id="F2UTG9"/>
<gene>
    <name evidence="2" type="ORF">PTSG_11448</name>
</gene>
<dbReference type="KEGG" id="sre:PTSG_11448"/>
<evidence type="ECO:0000313" key="2">
    <source>
        <dbReference type="EMBL" id="EGD83276.1"/>
    </source>
</evidence>
<protein>
    <recommendedName>
        <fullName evidence="4">Poly [ADP-ribose] polymerase</fullName>
    </recommendedName>
</protein>
<keyword evidence="3" id="KW-1185">Reference proteome</keyword>